<evidence type="ECO:0000313" key="2">
    <source>
        <dbReference type="EMBL" id="KAG2179630.1"/>
    </source>
</evidence>
<dbReference type="PANTHER" id="PTHR31855:SF2">
    <property type="entry name" value="GUANINE NUCLEOTIDE EXCHANGE FACTOR C9ORF72"/>
    <property type="match status" value="1"/>
</dbReference>
<dbReference type="Pfam" id="PF15019">
    <property type="entry name" value="C9orf72-like"/>
    <property type="match status" value="1"/>
</dbReference>
<dbReference type="OrthoDB" id="10252077at2759"/>
<dbReference type="PROSITE" id="PS51835">
    <property type="entry name" value="DENN_C9ORF72"/>
    <property type="match status" value="1"/>
</dbReference>
<dbReference type="GO" id="GO:0005085">
    <property type="term" value="F:guanyl-nucleotide exchange factor activity"/>
    <property type="evidence" value="ECO:0007669"/>
    <property type="project" value="InterPro"/>
</dbReference>
<sequence length="744" mass="83590">MSERKRPVLAPQKSKATSTAVNTLEVTTKAVVTAAVDEPDLQDNVTAPVIDSPPRQRKHRRAHHQHHHMHEQRSLSDVGDDTADGLRSRGSPTEGSTLDSLMRWWKEDNGENATSSEPAFSKMHKSRIPTSVSTTPFSDDDNFHPSEAMAALKDAASESAMDSSAAPASHKHARNRTSNGRSRKKPHPFPTRRMHSYLESISGLQGHAFDPTSPSPQQGSFSPATLETTQELNLPDSSFFSAVMLIKWSNVMGPEVEKVWASDDQAVQTKKATYTGIAKQVLNGEIGRTILEIEPKFLVLGDEGVICTSFLFAEYNNPSSKNGPIGGTPTTKASKKYSLDTNKISALVFLVPLQYLRNFSNYFDVMVDRVPGLVEKLRRLRLITKTPWTMLLNHFTSFHLIPFVHGIMDLESVSLPKDCLKISHTILGIESRRMFDNEFVARQVLELFVSKHTLRLITSHLQTHGSTLVVGTNITTMNMVINTLALFLFPEERDRSSHTRKEHQYMPDLYAQGVLAQVVDQMDANLDFLVLESPEPTTLVDLSRLTIEQTAVLPEYSRVRTEFYRLEEAHLEESALHAETNAWRLPALEDESLEWTRQIFHTAKGIAPCVASMLKEIDRMPLTMREAFVRQWRRGLLRKALAVIKFLEDQVDVDFLLQSLGRRHMKAKWHAEAGPLQKGPSNRSRTSSAATVDTVCLMRQVLELQDENDFSIVLAQAEKLKPGIIEWVTVYLQPRSIVPPRTAV</sequence>
<keyword evidence="3" id="KW-1185">Reference proteome</keyword>
<feature type="region of interest" description="Disordered" evidence="1">
    <location>
        <begin position="1"/>
        <end position="20"/>
    </location>
</feature>
<dbReference type="GO" id="GO:0005768">
    <property type="term" value="C:endosome"/>
    <property type="evidence" value="ECO:0007669"/>
    <property type="project" value="TreeGrafter"/>
</dbReference>
<evidence type="ECO:0000256" key="1">
    <source>
        <dbReference type="SAM" id="MobiDB-lite"/>
    </source>
</evidence>
<organism evidence="2 3">
    <name type="scientific">Umbelopsis vinacea</name>
    <dbReference type="NCBI Taxonomy" id="44442"/>
    <lineage>
        <taxon>Eukaryota</taxon>
        <taxon>Fungi</taxon>
        <taxon>Fungi incertae sedis</taxon>
        <taxon>Mucoromycota</taxon>
        <taxon>Mucoromycotina</taxon>
        <taxon>Umbelopsidomycetes</taxon>
        <taxon>Umbelopsidales</taxon>
        <taxon>Umbelopsidaceae</taxon>
        <taxon>Umbelopsis</taxon>
    </lineage>
</organism>
<comment type="caution">
    <text evidence="2">The sequence shown here is derived from an EMBL/GenBank/DDBJ whole genome shotgun (WGS) entry which is preliminary data.</text>
</comment>
<gene>
    <name evidence="2" type="ORF">INT44_006478</name>
</gene>
<proteinExistence type="predicted"/>
<feature type="compositionally biased region" description="Basic residues" evidence="1">
    <location>
        <begin position="169"/>
        <end position="192"/>
    </location>
</feature>
<feature type="region of interest" description="Disordered" evidence="1">
    <location>
        <begin position="34"/>
        <end position="97"/>
    </location>
</feature>
<dbReference type="GO" id="GO:0005776">
    <property type="term" value="C:autophagosome"/>
    <property type="evidence" value="ECO:0007669"/>
    <property type="project" value="TreeGrafter"/>
</dbReference>
<name>A0A8H7UE45_9FUNG</name>
<dbReference type="PANTHER" id="PTHR31855">
    <property type="entry name" value="GUANINE NUCLEOTIDE EXCHANGE C9ORF72"/>
    <property type="match status" value="1"/>
</dbReference>
<evidence type="ECO:0000313" key="3">
    <source>
        <dbReference type="Proteomes" id="UP000612746"/>
    </source>
</evidence>
<feature type="compositionally biased region" description="Basic residues" evidence="1">
    <location>
        <begin position="55"/>
        <end position="70"/>
    </location>
</feature>
<dbReference type="InterPro" id="IPR027819">
    <property type="entry name" value="C9orf72"/>
</dbReference>
<feature type="compositionally biased region" description="Polar residues" evidence="1">
    <location>
        <begin position="215"/>
        <end position="227"/>
    </location>
</feature>
<feature type="region of interest" description="Disordered" evidence="1">
    <location>
        <begin position="154"/>
        <end position="192"/>
    </location>
</feature>
<feature type="compositionally biased region" description="Polar residues" evidence="1">
    <location>
        <begin position="128"/>
        <end position="137"/>
    </location>
</feature>
<protein>
    <submittedName>
        <fullName evidence="2">Uncharacterized protein</fullName>
    </submittedName>
</protein>
<dbReference type="GO" id="GO:0006897">
    <property type="term" value="P:endocytosis"/>
    <property type="evidence" value="ECO:0007669"/>
    <property type="project" value="TreeGrafter"/>
</dbReference>
<reference evidence="2" key="1">
    <citation type="submission" date="2020-12" db="EMBL/GenBank/DDBJ databases">
        <title>Metabolic potential, ecology and presence of endohyphal bacteria is reflected in genomic diversity of Mucoromycotina.</title>
        <authorList>
            <person name="Muszewska A."/>
            <person name="Okrasinska A."/>
            <person name="Steczkiewicz K."/>
            <person name="Drgas O."/>
            <person name="Orlowska M."/>
            <person name="Perlinska-Lenart U."/>
            <person name="Aleksandrzak-Piekarczyk T."/>
            <person name="Szatraj K."/>
            <person name="Zielenkiewicz U."/>
            <person name="Pilsyk S."/>
            <person name="Malc E."/>
            <person name="Mieczkowski P."/>
            <person name="Kruszewska J.S."/>
            <person name="Biernat P."/>
            <person name="Pawlowska J."/>
        </authorList>
    </citation>
    <scope>NUCLEOTIDE SEQUENCE</scope>
    <source>
        <strain evidence="2">WA0000051536</strain>
    </source>
</reference>
<dbReference type="Proteomes" id="UP000612746">
    <property type="component" value="Unassembled WGS sequence"/>
</dbReference>
<dbReference type="AlphaFoldDB" id="A0A8H7UE45"/>
<feature type="region of interest" description="Disordered" evidence="1">
    <location>
        <begin position="109"/>
        <end position="141"/>
    </location>
</feature>
<feature type="compositionally biased region" description="Low complexity" evidence="1">
    <location>
        <begin position="157"/>
        <end position="168"/>
    </location>
</feature>
<dbReference type="EMBL" id="JAEPRA010000010">
    <property type="protein sequence ID" value="KAG2179630.1"/>
    <property type="molecule type" value="Genomic_DNA"/>
</dbReference>
<dbReference type="GO" id="GO:0006914">
    <property type="term" value="P:autophagy"/>
    <property type="evidence" value="ECO:0007669"/>
    <property type="project" value="TreeGrafter"/>
</dbReference>
<feature type="region of interest" description="Disordered" evidence="1">
    <location>
        <begin position="204"/>
        <end position="227"/>
    </location>
</feature>
<accession>A0A8H7UE45</accession>